<evidence type="ECO:0000313" key="7">
    <source>
        <dbReference type="EMBL" id="QUE49973.1"/>
    </source>
</evidence>
<dbReference type="GO" id="GO:0000155">
    <property type="term" value="F:phosphorelay sensor kinase activity"/>
    <property type="evidence" value="ECO:0007669"/>
    <property type="project" value="InterPro"/>
</dbReference>
<dbReference type="SMART" id="SM00387">
    <property type="entry name" value="HATPase_c"/>
    <property type="match status" value="1"/>
</dbReference>
<dbReference type="Pfam" id="PF02518">
    <property type="entry name" value="HATPase_c"/>
    <property type="match status" value="1"/>
</dbReference>
<dbReference type="GO" id="GO:0046983">
    <property type="term" value="F:protein dimerization activity"/>
    <property type="evidence" value="ECO:0007669"/>
    <property type="project" value="InterPro"/>
</dbReference>
<dbReference type="EMBL" id="CP073100">
    <property type="protein sequence ID" value="QUE49973.1"/>
    <property type="molecule type" value="Genomic_DNA"/>
</dbReference>
<keyword evidence="8" id="KW-1185">Reference proteome</keyword>
<feature type="signal peptide" evidence="5">
    <location>
        <begin position="1"/>
        <end position="17"/>
    </location>
</feature>
<dbReference type="Gene3D" id="2.130.10.10">
    <property type="entry name" value="YVTN repeat-like/Quinoprotein amine dehydrogenase"/>
    <property type="match status" value="2"/>
</dbReference>
<dbReference type="Gene3D" id="3.30.565.10">
    <property type="entry name" value="Histidine kinase-like ATPase, C-terminal domain"/>
    <property type="match status" value="1"/>
</dbReference>
<keyword evidence="2" id="KW-0418">Kinase</keyword>
<evidence type="ECO:0000256" key="1">
    <source>
        <dbReference type="ARBA" id="ARBA00022679"/>
    </source>
</evidence>
<evidence type="ECO:0000256" key="4">
    <source>
        <dbReference type="SAM" id="Phobius"/>
    </source>
</evidence>
<keyword evidence="4" id="KW-0472">Membrane</keyword>
<protein>
    <submittedName>
        <fullName evidence="7">ATP-binding protein</fullName>
    </submittedName>
</protein>
<keyword evidence="4" id="KW-1133">Transmembrane helix</keyword>
<dbReference type="PROSITE" id="PS50109">
    <property type="entry name" value="HIS_KIN"/>
    <property type="match status" value="1"/>
</dbReference>
<dbReference type="KEGG" id="lamb:KBB96_13975"/>
<dbReference type="Proteomes" id="UP000676169">
    <property type="component" value="Chromosome"/>
</dbReference>
<dbReference type="RefSeq" id="WP_211630062.1">
    <property type="nucleotide sequence ID" value="NZ_CP073100.1"/>
</dbReference>
<evidence type="ECO:0000256" key="5">
    <source>
        <dbReference type="SAM" id="SignalP"/>
    </source>
</evidence>
<dbReference type="InterPro" id="IPR003594">
    <property type="entry name" value="HATPase_dom"/>
</dbReference>
<evidence type="ECO:0000259" key="6">
    <source>
        <dbReference type="PROSITE" id="PS50109"/>
    </source>
</evidence>
<dbReference type="InterPro" id="IPR015943">
    <property type="entry name" value="WD40/YVTN_repeat-like_dom_sf"/>
</dbReference>
<feature type="chain" id="PRO_5037861741" evidence="5">
    <location>
        <begin position="18"/>
        <end position="921"/>
    </location>
</feature>
<dbReference type="InterPro" id="IPR011712">
    <property type="entry name" value="Sig_transdc_His_kin_sub3_dim/P"/>
</dbReference>
<dbReference type="InterPro" id="IPR013783">
    <property type="entry name" value="Ig-like_fold"/>
</dbReference>
<dbReference type="Pfam" id="PF07495">
    <property type="entry name" value="Y_Y_Y"/>
    <property type="match status" value="1"/>
</dbReference>
<dbReference type="Pfam" id="PF07494">
    <property type="entry name" value="Reg_prop"/>
    <property type="match status" value="3"/>
</dbReference>
<keyword evidence="1" id="KW-0808">Transferase</keyword>
<proteinExistence type="predicted"/>
<evidence type="ECO:0000256" key="2">
    <source>
        <dbReference type="ARBA" id="ARBA00022777"/>
    </source>
</evidence>
<feature type="transmembrane region" description="Helical" evidence="4">
    <location>
        <begin position="682"/>
        <end position="704"/>
    </location>
</feature>
<dbReference type="Gene3D" id="1.20.5.1930">
    <property type="match status" value="1"/>
</dbReference>
<dbReference type="Gene3D" id="2.60.40.10">
    <property type="entry name" value="Immunoglobulins"/>
    <property type="match status" value="1"/>
</dbReference>
<sequence length="921" mass="100811">MLRNLVLLFLFAAMAEAQDAAPRSEFLVRVWQSDEGLPGNVVRSIGESADGRLWIATAEGISRFDGLSFRTVETGGTRRDRKYDYFRIFTPDDGSVWVATHSYGLFRVREDGLESAYEGDGGAEPGVVTRVLSHGGSDYFVRKGKLWRIGGNPPEAVDHPAPDLEAAFSTDVQRQQQRGRGENKNLPELLVDRNGGEWSIRNRSLSYRAPGAASSVVVKELEGRVAATDMLEDREGSIWLANPSYGLVRIRHRRVIQLPLHNGVYDSPALAAVQSKDGTWWIANRNGGVDRVRDGEVFHVPIVTSGLVRAVACLKEDRQGRLWIATRDASVYLLNPETQKVEGQFPSNPELSKINVIVEDSNGRLWFGGNGRLFCWDGSKVESYADKPELSGMEIFCMAFAPSGILYLGTTDGRMFTFDGHAFLPLGGLPHTSTRACISSVIPVSSGEVWASTIGGGILLWKDGRWHRFGSAQGIPDERLTTLTLEDGDSLWMGSLGGILHVSRQDLIDCVDDGKKFPRWLHLDRSDGLPTRECVGGSRPCVFRANDGSLWFPTTSGLAGLNPRQMETPPVPPVIVFEPVEINGVSHPVGAAPIVAGPGFVRLGLNFTGVSLSAPEKVTYQVRLVGLEGAPRFIGNHREVDYQPVPPGRYRFEVSATNGEGVVSMHPAVLPIEVRPHFWQSIWFIITTIVGGLALALAMGWLIARSRMKHRLREIRVHGMLEAERSRISRDLHDELGASLTEVSILTELAAEANHDEKLGTSLGQLSMKARQAVGALDEIVWATNPAQDSLASLVEYLAFSTREFLKAVDIPLHTDIVREVPEAMIGPRRRHHVVLATREALNNAVKYAGSESISLRIAIEDGKLVVRIRDEGKGFPIEYATGGNGLANMRKRMSDCGGDCLIDSIPGAGTTVTLSLPLPP</sequence>
<dbReference type="InterPro" id="IPR050482">
    <property type="entry name" value="Sensor_HK_TwoCompSys"/>
</dbReference>
<name>A0A975G712_9BACT</name>
<dbReference type="Pfam" id="PF07730">
    <property type="entry name" value="HisKA_3"/>
    <property type="match status" value="1"/>
</dbReference>
<keyword evidence="5" id="KW-0732">Signal</keyword>
<reference evidence="7" key="1">
    <citation type="submission" date="2021-04" db="EMBL/GenBank/DDBJ databases">
        <title>Luteolibacter sp. 32A isolated from the skin of an Anderson's salamander (Ambystoma andersonii).</title>
        <authorList>
            <person name="Spergser J."/>
            <person name="Busse H.-J."/>
        </authorList>
    </citation>
    <scope>NUCLEOTIDE SEQUENCE</scope>
    <source>
        <strain evidence="7">32A</strain>
    </source>
</reference>
<gene>
    <name evidence="7" type="ORF">KBB96_13975</name>
</gene>
<evidence type="ECO:0000313" key="8">
    <source>
        <dbReference type="Proteomes" id="UP000676169"/>
    </source>
</evidence>
<dbReference type="InterPro" id="IPR011123">
    <property type="entry name" value="Y_Y_Y"/>
</dbReference>
<dbReference type="InterPro" id="IPR036890">
    <property type="entry name" value="HATPase_C_sf"/>
</dbReference>
<feature type="domain" description="Histidine kinase" evidence="6">
    <location>
        <begin position="727"/>
        <end position="921"/>
    </location>
</feature>
<dbReference type="InterPro" id="IPR005467">
    <property type="entry name" value="His_kinase_dom"/>
</dbReference>
<dbReference type="PANTHER" id="PTHR24421">
    <property type="entry name" value="NITRATE/NITRITE SENSOR PROTEIN NARX-RELATED"/>
    <property type="match status" value="1"/>
</dbReference>
<dbReference type="InterPro" id="IPR011110">
    <property type="entry name" value="Reg_prop"/>
</dbReference>
<dbReference type="SUPFAM" id="SSF63829">
    <property type="entry name" value="Calcium-dependent phosphotriesterase"/>
    <property type="match status" value="2"/>
</dbReference>
<keyword evidence="7" id="KW-0547">Nucleotide-binding</keyword>
<evidence type="ECO:0000256" key="3">
    <source>
        <dbReference type="ARBA" id="ARBA00023012"/>
    </source>
</evidence>
<dbReference type="SUPFAM" id="SSF55874">
    <property type="entry name" value="ATPase domain of HSP90 chaperone/DNA topoisomerase II/histidine kinase"/>
    <property type="match status" value="1"/>
</dbReference>
<keyword evidence="4" id="KW-0812">Transmembrane</keyword>
<dbReference type="AlphaFoldDB" id="A0A975G712"/>
<accession>A0A975G712</accession>
<dbReference type="GO" id="GO:0005524">
    <property type="term" value="F:ATP binding"/>
    <property type="evidence" value="ECO:0007669"/>
    <property type="project" value="UniProtKB-KW"/>
</dbReference>
<keyword evidence="3" id="KW-0902">Two-component regulatory system</keyword>
<dbReference type="GO" id="GO:0016020">
    <property type="term" value="C:membrane"/>
    <property type="evidence" value="ECO:0007669"/>
    <property type="project" value="InterPro"/>
</dbReference>
<keyword evidence="7" id="KW-0067">ATP-binding</keyword>
<organism evidence="7 8">
    <name type="scientific">Luteolibacter ambystomatis</name>
    <dbReference type="NCBI Taxonomy" id="2824561"/>
    <lineage>
        <taxon>Bacteria</taxon>
        <taxon>Pseudomonadati</taxon>
        <taxon>Verrucomicrobiota</taxon>
        <taxon>Verrucomicrobiia</taxon>
        <taxon>Verrucomicrobiales</taxon>
        <taxon>Verrucomicrobiaceae</taxon>
        <taxon>Luteolibacter</taxon>
    </lineage>
</organism>
<dbReference type="CDD" id="cd16917">
    <property type="entry name" value="HATPase_UhpB-NarQ-NarX-like"/>
    <property type="match status" value="1"/>
</dbReference>